<feature type="transmembrane region" description="Helical" evidence="7">
    <location>
        <begin position="289"/>
        <end position="312"/>
    </location>
</feature>
<sequence length="322" mass="36036">MLVFIVRRTLLMIPQLLLLSILIFFLAKQMPGDAVTGAFMGKPNVSAEQMEKIREQHGLNDPWIVQYGRWIGDAVRGDFGQSFVHKQPVTQLLAGRIENTIWLSVATLVVTYLIAIPLGMIAGRWTGSWADQFIVTYNYVSFATPVFVFALLMLYVFGFVLNWFPSGGSVDIRVEEGTAEYVWDKLKHLVLPVLSGSLLLTYSTVQYLRNEIIETKMKDFVKTARAKGVSENVVYHRHILRHSILPIAAFLGYEITGLIAGSVFIETIFSYPGLGRLFIDSIMTRDFTVVTALVLISGAAVIVGTMLSDIILRMVDPRIRLG</sequence>
<evidence type="ECO:0000256" key="3">
    <source>
        <dbReference type="ARBA" id="ARBA00022475"/>
    </source>
</evidence>
<keyword evidence="2 7" id="KW-0813">Transport</keyword>
<dbReference type="InterPro" id="IPR035906">
    <property type="entry name" value="MetI-like_sf"/>
</dbReference>
<feature type="transmembrane region" description="Helical" evidence="7">
    <location>
        <begin position="134"/>
        <end position="157"/>
    </location>
</feature>
<evidence type="ECO:0000256" key="7">
    <source>
        <dbReference type="RuleBase" id="RU363032"/>
    </source>
</evidence>
<accession>A0A1T4YW59</accession>
<dbReference type="RefSeq" id="WP_078818663.1">
    <property type="nucleotide sequence ID" value="NZ_FUYJ01000010.1"/>
</dbReference>
<dbReference type="AlphaFoldDB" id="A0A1T4YW59"/>
<dbReference type="InterPro" id="IPR000515">
    <property type="entry name" value="MetI-like"/>
</dbReference>
<keyword evidence="6 7" id="KW-0472">Membrane</keyword>
<dbReference type="Pfam" id="PF19300">
    <property type="entry name" value="BPD_transp_1_N"/>
    <property type="match status" value="1"/>
</dbReference>
<name>A0A1T4YW59_9BACL</name>
<evidence type="ECO:0000256" key="2">
    <source>
        <dbReference type="ARBA" id="ARBA00022448"/>
    </source>
</evidence>
<dbReference type="Gene3D" id="1.10.3720.10">
    <property type="entry name" value="MetI-like"/>
    <property type="match status" value="1"/>
</dbReference>
<keyword evidence="10" id="KW-1185">Reference proteome</keyword>
<proteinExistence type="inferred from homology"/>
<dbReference type="EMBL" id="FUYJ01000010">
    <property type="protein sequence ID" value="SKB06010.1"/>
    <property type="molecule type" value="Genomic_DNA"/>
</dbReference>
<dbReference type="GO" id="GO:0005886">
    <property type="term" value="C:plasma membrane"/>
    <property type="evidence" value="ECO:0007669"/>
    <property type="project" value="UniProtKB-SubCell"/>
</dbReference>
<dbReference type="PANTHER" id="PTHR43163">
    <property type="entry name" value="DIPEPTIDE TRANSPORT SYSTEM PERMEASE PROTEIN DPPB-RELATED"/>
    <property type="match status" value="1"/>
</dbReference>
<keyword evidence="4 7" id="KW-0812">Transmembrane</keyword>
<reference evidence="10" key="1">
    <citation type="submission" date="2017-02" db="EMBL/GenBank/DDBJ databases">
        <authorList>
            <person name="Varghese N."/>
            <person name="Submissions S."/>
        </authorList>
    </citation>
    <scope>NUCLEOTIDE SEQUENCE [LARGE SCALE GENOMIC DNA]</scope>
    <source>
        <strain evidence="10">DSM 23966</strain>
    </source>
</reference>
<comment type="similarity">
    <text evidence="7">Belongs to the binding-protein-dependent transport system permease family.</text>
</comment>
<feature type="transmembrane region" description="Helical" evidence="7">
    <location>
        <begin position="101"/>
        <end position="122"/>
    </location>
</feature>
<dbReference type="GO" id="GO:0055085">
    <property type="term" value="P:transmembrane transport"/>
    <property type="evidence" value="ECO:0007669"/>
    <property type="project" value="InterPro"/>
</dbReference>
<evidence type="ECO:0000313" key="9">
    <source>
        <dbReference type="EMBL" id="SKB06010.1"/>
    </source>
</evidence>
<dbReference type="PROSITE" id="PS50928">
    <property type="entry name" value="ABC_TM1"/>
    <property type="match status" value="1"/>
</dbReference>
<dbReference type="Proteomes" id="UP000190042">
    <property type="component" value="Unassembled WGS sequence"/>
</dbReference>
<keyword evidence="5 7" id="KW-1133">Transmembrane helix</keyword>
<feature type="transmembrane region" description="Helical" evidence="7">
    <location>
        <begin position="244"/>
        <end position="269"/>
    </location>
</feature>
<dbReference type="SUPFAM" id="SSF161098">
    <property type="entry name" value="MetI-like"/>
    <property type="match status" value="1"/>
</dbReference>
<evidence type="ECO:0000259" key="8">
    <source>
        <dbReference type="PROSITE" id="PS50928"/>
    </source>
</evidence>
<organism evidence="9 10">
    <name type="scientific">Sporosarcina newyorkensis</name>
    <dbReference type="NCBI Taxonomy" id="759851"/>
    <lineage>
        <taxon>Bacteria</taxon>
        <taxon>Bacillati</taxon>
        <taxon>Bacillota</taxon>
        <taxon>Bacilli</taxon>
        <taxon>Bacillales</taxon>
        <taxon>Caryophanaceae</taxon>
        <taxon>Sporosarcina</taxon>
    </lineage>
</organism>
<dbReference type="Pfam" id="PF00528">
    <property type="entry name" value="BPD_transp_1"/>
    <property type="match status" value="1"/>
</dbReference>
<dbReference type="InterPro" id="IPR045621">
    <property type="entry name" value="BPD_transp_1_N"/>
</dbReference>
<evidence type="ECO:0000256" key="6">
    <source>
        <dbReference type="ARBA" id="ARBA00023136"/>
    </source>
</evidence>
<dbReference type="PANTHER" id="PTHR43163:SF6">
    <property type="entry name" value="DIPEPTIDE TRANSPORT SYSTEM PERMEASE PROTEIN DPPB-RELATED"/>
    <property type="match status" value="1"/>
</dbReference>
<evidence type="ECO:0000256" key="5">
    <source>
        <dbReference type="ARBA" id="ARBA00022989"/>
    </source>
</evidence>
<dbReference type="NCBIfam" id="NF045472">
    <property type="entry name" value="Opp4B"/>
    <property type="match status" value="1"/>
</dbReference>
<feature type="domain" description="ABC transmembrane type-1" evidence="8">
    <location>
        <begin position="97"/>
        <end position="308"/>
    </location>
</feature>
<dbReference type="CDD" id="cd06261">
    <property type="entry name" value="TM_PBP2"/>
    <property type="match status" value="1"/>
</dbReference>
<evidence type="ECO:0000313" key="10">
    <source>
        <dbReference type="Proteomes" id="UP000190042"/>
    </source>
</evidence>
<gene>
    <name evidence="9" type="ORF">SAMN04244570_0052</name>
</gene>
<keyword evidence="3" id="KW-1003">Cell membrane</keyword>
<evidence type="ECO:0000256" key="4">
    <source>
        <dbReference type="ARBA" id="ARBA00022692"/>
    </source>
</evidence>
<evidence type="ECO:0000256" key="1">
    <source>
        <dbReference type="ARBA" id="ARBA00004651"/>
    </source>
</evidence>
<comment type="subcellular location">
    <subcellularLocation>
        <location evidence="1 7">Cell membrane</location>
        <topology evidence="1 7">Multi-pass membrane protein</topology>
    </subcellularLocation>
</comment>
<protein>
    <submittedName>
        <fullName evidence="9">Peptide/nickel transport system permease protein</fullName>
    </submittedName>
</protein>